<proteinExistence type="predicted"/>
<keyword evidence="1" id="KW-0812">Transmembrane</keyword>
<organism evidence="2">
    <name type="scientific">marine metagenome</name>
    <dbReference type="NCBI Taxonomy" id="408172"/>
    <lineage>
        <taxon>unclassified sequences</taxon>
        <taxon>metagenomes</taxon>
        <taxon>ecological metagenomes</taxon>
    </lineage>
</organism>
<evidence type="ECO:0000313" key="2">
    <source>
        <dbReference type="EMBL" id="SUZ88654.1"/>
    </source>
</evidence>
<keyword evidence="1" id="KW-1133">Transmembrane helix</keyword>
<dbReference type="AlphaFoldDB" id="A0A381RBQ9"/>
<evidence type="ECO:0000256" key="1">
    <source>
        <dbReference type="SAM" id="Phobius"/>
    </source>
</evidence>
<dbReference type="EMBL" id="UINC01001782">
    <property type="protein sequence ID" value="SUZ88654.1"/>
    <property type="molecule type" value="Genomic_DNA"/>
</dbReference>
<evidence type="ECO:0008006" key="3">
    <source>
        <dbReference type="Google" id="ProtNLM"/>
    </source>
</evidence>
<dbReference type="Pfam" id="PF11196">
    <property type="entry name" value="DUF2834"/>
    <property type="match status" value="1"/>
</dbReference>
<dbReference type="InterPro" id="IPR021362">
    <property type="entry name" value="DUF2834"/>
</dbReference>
<reference evidence="2" key="1">
    <citation type="submission" date="2018-05" db="EMBL/GenBank/DDBJ databases">
        <authorList>
            <person name="Lanie J.A."/>
            <person name="Ng W.-L."/>
            <person name="Kazmierczak K.M."/>
            <person name="Andrzejewski T.M."/>
            <person name="Davidsen T.M."/>
            <person name="Wayne K.J."/>
            <person name="Tettelin H."/>
            <person name="Glass J.I."/>
            <person name="Rusch D."/>
            <person name="Podicherti R."/>
            <person name="Tsui H.-C.T."/>
            <person name="Winkler M.E."/>
        </authorList>
    </citation>
    <scope>NUCLEOTIDE SEQUENCE</scope>
</reference>
<protein>
    <recommendedName>
        <fullName evidence="3">DUF2834 domain-containing protein</fullName>
    </recommendedName>
</protein>
<sequence>MLGIAVPYYHLFNYLTENNWYWSTSEFFELTYANSAVSMILGDLTVSVFAFFAFLIYKLKNRPLRLLRYIACLCLVGFCLALPLYLYDNHDAS</sequence>
<name>A0A381RBQ9_9ZZZZ</name>
<feature type="transmembrane region" description="Helical" evidence="1">
    <location>
        <begin position="36"/>
        <end position="57"/>
    </location>
</feature>
<keyword evidence="1" id="KW-0472">Membrane</keyword>
<accession>A0A381RBQ9</accession>
<feature type="transmembrane region" description="Helical" evidence="1">
    <location>
        <begin position="69"/>
        <end position="87"/>
    </location>
</feature>
<gene>
    <name evidence="2" type="ORF">METZ01_LOCUS41508</name>
</gene>